<evidence type="ECO:0000313" key="3">
    <source>
        <dbReference type="Proteomes" id="UP000234882"/>
    </source>
</evidence>
<sequence>MATAPITPRPAPAPAPTPAAASADALQAPGQSVAALDTTTAAEKAAAAAPAQGGGKLGSSVASLGDATEGGFWVKSPLVKIAGKGRVTNTETGKSANVDLKPLSGSGTGSQLSLAAMQAIGAGLTDLPLIEIWQN</sequence>
<feature type="region of interest" description="Disordered" evidence="1">
    <location>
        <begin position="88"/>
        <end position="109"/>
    </location>
</feature>
<dbReference type="Proteomes" id="UP000234882">
    <property type="component" value="Chromosome"/>
</dbReference>
<feature type="region of interest" description="Disordered" evidence="1">
    <location>
        <begin position="1"/>
        <end position="31"/>
    </location>
</feature>
<dbReference type="KEGG" id="paru:CYR75_09535"/>
<feature type="compositionally biased region" description="Low complexity" evidence="1">
    <location>
        <begin position="18"/>
        <end position="31"/>
    </location>
</feature>
<feature type="compositionally biased region" description="Pro residues" evidence="1">
    <location>
        <begin position="7"/>
        <end position="17"/>
    </location>
</feature>
<dbReference type="OrthoDB" id="7871639at2"/>
<organism evidence="2 3">
    <name type="scientific">Paracoccus jeotgali</name>
    <dbReference type="NCBI Taxonomy" id="2065379"/>
    <lineage>
        <taxon>Bacteria</taxon>
        <taxon>Pseudomonadati</taxon>
        <taxon>Pseudomonadota</taxon>
        <taxon>Alphaproteobacteria</taxon>
        <taxon>Rhodobacterales</taxon>
        <taxon>Paracoccaceae</taxon>
        <taxon>Paracoccus</taxon>
    </lineage>
</organism>
<gene>
    <name evidence="2" type="ORF">CYR75_09535</name>
</gene>
<protein>
    <recommendedName>
        <fullName evidence="4">D-galactarate dehydratase</fullName>
    </recommendedName>
</protein>
<evidence type="ECO:0000313" key="2">
    <source>
        <dbReference type="EMBL" id="AUM75640.1"/>
    </source>
</evidence>
<accession>A0A2K9MJ36</accession>
<dbReference type="EMBL" id="CP025583">
    <property type="protein sequence ID" value="AUM75640.1"/>
    <property type="molecule type" value="Genomic_DNA"/>
</dbReference>
<evidence type="ECO:0008006" key="4">
    <source>
        <dbReference type="Google" id="ProtNLM"/>
    </source>
</evidence>
<reference evidence="3" key="1">
    <citation type="submission" date="2017-12" db="EMBL/GenBank/DDBJ databases">
        <title>Genomic analysis of Paracoccus sp. CBA4604.</title>
        <authorList>
            <person name="Roh S.W."/>
            <person name="Kim J.Y."/>
            <person name="Kim J.S."/>
        </authorList>
    </citation>
    <scope>NUCLEOTIDE SEQUENCE [LARGE SCALE GENOMIC DNA]</scope>
    <source>
        <strain evidence="3">CBA4604</strain>
    </source>
</reference>
<evidence type="ECO:0000256" key="1">
    <source>
        <dbReference type="SAM" id="MobiDB-lite"/>
    </source>
</evidence>
<name>A0A2K9MJ36_9RHOB</name>
<keyword evidence="3" id="KW-1185">Reference proteome</keyword>
<dbReference type="AlphaFoldDB" id="A0A2K9MJ36"/>
<proteinExistence type="predicted"/>